<organism evidence="2">
    <name type="scientific">Culex pipiens</name>
    <name type="common">House mosquito</name>
    <dbReference type="NCBI Taxonomy" id="7175"/>
    <lineage>
        <taxon>Eukaryota</taxon>
        <taxon>Metazoa</taxon>
        <taxon>Ecdysozoa</taxon>
        <taxon>Arthropoda</taxon>
        <taxon>Hexapoda</taxon>
        <taxon>Insecta</taxon>
        <taxon>Pterygota</taxon>
        <taxon>Neoptera</taxon>
        <taxon>Endopterygota</taxon>
        <taxon>Diptera</taxon>
        <taxon>Nematocera</taxon>
        <taxon>Culicoidea</taxon>
        <taxon>Culicidae</taxon>
        <taxon>Culicinae</taxon>
        <taxon>Culicini</taxon>
        <taxon>Culex</taxon>
        <taxon>Culex</taxon>
    </lineage>
</organism>
<name>A0A8D8CK62_CULPI</name>
<keyword evidence="1" id="KW-1133">Transmembrane helix</keyword>
<evidence type="ECO:0000313" key="2">
    <source>
        <dbReference type="EMBL" id="CAG6495278.1"/>
    </source>
</evidence>
<keyword evidence="1" id="KW-0472">Membrane</keyword>
<feature type="transmembrane region" description="Helical" evidence="1">
    <location>
        <begin position="84"/>
        <end position="102"/>
    </location>
</feature>
<feature type="transmembrane region" description="Helical" evidence="1">
    <location>
        <begin position="12"/>
        <end position="29"/>
    </location>
</feature>
<evidence type="ECO:0000256" key="1">
    <source>
        <dbReference type="SAM" id="Phobius"/>
    </source>
</evidence>
<dbReference type="EMBL" id="HBUE01128018">
    <property type="protein sequence ID" value="CAG6495278.1"/>
    <property type="molecule type" value="Transcribed_RNA"/>
</dbReference>
<protein>
    <submittedName>
        <fullName evidence="2">(northern house mosquito) hypothetical protein</fullName>
    </submittedName>
</protein>
<proteinExistence type="predicted"/>
<keyword evidence="1" id="KW-0812">Transmembrane</keyword>
<reference evidence="2" key="1">
    <citation type="submission" date="2021-05" db="EMBL/GenBank/DDBJ databases">
        <authorList>
            <person name="Alioto T."/>
            <person name="Alioto T."/>
            <person name="Gomez Garrido J."/>
        </authorList>
    </citation>
    <scope>NUCLEOTIDE SEQUENCE</scope>
</reference>
<sequence length="116" mass="14519">MHFCRSNILLNWLMFLSILYAPLFSYQLLAGSGRETRLRVKRLNELDHVDLKGYQRKEGMDQCWEFWKICEFLSLRFPFRLGQYIYPFTFFFVYYRMMIFDCKTDDRYYYYKQRVD</sequence>
<accession>A0A8D8CK62</accession>
<dbReference type="AlphaFoldDB" id="A0A8D8CK62"/>